<dbReference type="PANTHER" id="PTHR45835:SF99">
    <property type="entry name" value="CHROMO DOMAIN-CONTAINING PROTEIN-RELATED"/>
    <property type="match status" value="1"/>
</dbReference>
<reference evidence="1" key="1">
    <citation type="submission" date="2023-08" db="EMBL/GenBank/DDBJ databases">
        <title>A de novo genome assembly of Solanum verrucosum Schlechtendal, a Mexican diploid species geographically isolated from the other diploid A-genome species in potato relatives.</title>
        <authorList>
            <person name="Hosaka K."/>
        </authorList>
    </citation>
    <scope>NUCLEOTIDE SEQUENCE</scope>
    <source>
        <tissue evidence="1">Young leaves</tissue>
    </source>
</reference>
<evidence type="ECO:0000313" key="2">
    <source>
        <dbReference type="Proteomes" id="UP001234989"/>
    </source>
</evidence>
<name>A0AAF0PZ57_SOLVR</name>
<dbReference type="EMBL" id="CP133613">
    <property type="protein sequence ID" value="WMV13784.1"/>
    <property type="molecule type" value="Genomic_DNA"/>
</dbReference>
<accession>A0AAF0PZ57</accession>
<dbReference type="AlphaFoldDB" id="A0AAF0PZ57"/>
<protein>
    <submittedName>
        <fullName evidence="1">Uncharacterized protein</fullName>
    </submittedName>
</protein>
<sequence>MRRDIADYVSRCLSRPQVKAEHLRPGGAFQRLPISKWKWDRITKDFVANLPQTSRGVYNIWVIIERLTKPAHFLHVQYSFSAEKLAHIYITTY</sequence>
<dbReference type="PANTHER" id="PTHR45835">
    <property type="entry name" value="YALI0A06105P"/>
    <property type="match status" value="1"/>
</dbReference>
<proteinExistence type="predicted"/>
<organism evidence="1 2">
    <name type="scientific">Solanum verrucosum</name>
    <dbReference type="NCBI Taxonomy" id="315347"/>
    <lineage>
        <taxon>Eukaryota</taxon>
        <taxon>Viridiplantae</taxon>
        <taxon>Streptophyta</taxon>
        <taxon>Embryophyta</taxon>
        <taxon>Tracheophyta</taxon>
        <taxon>Spermatophyta</taxon>
        <taxon>Magnoliopsida</taxon>
        <taxon>eudicotyledons</taxon>
        <taxon>Gunneridae</taxon>
        <taxon>Pentapetalae</taxon>
        <taxon>asterids</taxon>
        <taxon>lamiids</taxon>
        <taxon>Solanales</taxon>
        <taxon>Solanaceae</taxon>
        <taxon>Solanoideae</taxon>
        <taxon>Solaneae</taxon>
        <taxon>Solanum</taxon>
    </lineage>
</organism>
<evidence type="ECO:0000313" key="1">
    <source>
        <dbReference type="EMBL" id="WMV13784.1"/>
    </source>
</evidence>
<gene>
    <name evidence="1" type="ORF">MTR67_007169</name>
</gene>
<keyword evidence="2" id="KW-1185">Reference proteome</keyword>
<dbReference type="Proteomes" id="UP001234989">
    <property type="component" value="Chromosome 2"/>
</dbReference>